<sequence length="85" mass="9640">MSLTEVMAPPSSAGKMTLMEGIALKSRILSKKEVNLLISTLAGINRRKEGENWRDESFEKERTELICECCDRITNYGKESMEKGR</sequence>
<comment type="caution">
    <text evidence="1">The sequence shown here is derived from an EMBL/GenBank/DDBJ whole genome shotgun (WGS) entry which is preliminary data.</text>
</comment>
<evidence type="ECO:0000313" key="1">
    <source>
        <dbReference type="EMBL" id="CAJ0591964.1"/>
    </source>
</evidence>
<accession>A0AA36DSL8</accession>
<reference evidence="1" key="1">
    <citation type="submission" date="2023-07" db="EMBL/GenBank/DDBJ databases">
        <authorList>
            <consortium name="CYATHOMIX"/>
        </authorList>
    </citation>
    <scope>NUCLEOTIDE SEQUENCE</scope>
    <source>
        <strain evidence="1">N/A</strain>
    </source>
</reference>
<organism evidence="1 2">
    <name type="scientific">Cylicocyclus nassatus</name>
    <name type="common">Nematode worm</name>
    <dbReference type="NCBI Taxonomy" id="53992"/>
    <lineage>
        <taxon>Eukaryota</taxon>
        <taxon>Metazoa</taxon>
        <taxon>Ecdysozoa</taxon>
        <taxon>Nematoda</taxon>
        <taxon>Chromadorea</taxon>
        <taxon>Rhabditida</taxon>
        <taxon>Rhabditina</taxon>
        <taxon>Rhabditomorpha</taxon>
        <taxon>Strongyloidea</taxon>
        <taxon>Strongylidae</taxon>
        <taxon>Cylicocyclus</taxon>
    </lineage>
</organism>
<dbReference type="AlphaFoldDB" id="A0AA36DSL8"/>
<keyword evidence="2" id="KW-1185">Reference proteome</keyword>
<dbReference type="Proteomes" id="UP001176961">
    <property type="component" value="Unassembled WGS sequence"/>
</dbReference>
<protein>
    <submittedName>
        <fullName evidence="1">Uncharacterized protein</fullName>
    </submittedName>
</protein>
<name>A0AA36DSL8_CYLNA</name>
<proteinExistence type="predicted"/>
<evidence type="ECO:0000313" key="2">
    <source>
        <dbReference type="Proteomes" id="UP001176961"/>
    </source>
</evidence>
<gene>
    <name evidence="1" type="ORF">CYNAS_LOCUS3947</name>
</gene>
<dbReference type="EMBL" id="CATQJL010000001">
    <property type="protein sequence ID" value="CAJ0591964.1"/>
    <property type="molecule type" value="Genomic_DNA"/>
</dbReference>